<reference evidence="2" key="1">
    <citation type="journal article" date="2022" name="Mol. Ecol. Resour.">
        <title>The genomes of chicory, endive, great burdock and yacon provide insights into Asteraceae palaeo-polyploidization history and plant inulin production.</title>
        <authorList>
            <person name="Fan W."/>
            <person name="Wang S."/>
            <person name="Wang H."/>
            <person name="Wang A."/>
            <person name="Jiang F."/>
            <person name="Liu H."/>
            <person name="Zhao H."/>
            <person name="Xu D."/>
            <person name="Zhang Y."/>
        </authorList>
    </citation>
    <scope>NUCLEOTIDE SEQUENCE [LARGE SCALE GENOMIC DNA]</scope>
    <source>
        <strain evidence="2">cv. Punajuju</strain>
    </source>
</reference>
<reference evidence="1 2" key="2">
    <citation type="journal article" date="2022" name="Mol. Ecol. Resour.">
        <title>The genomes of chicory, endive, great burdock and yacon provide insights into Asteraceae paleo-polyploidization history and plant inulin production.</title>
        <authorList>
            <person name="Fan W."/>
            <person name="Wang S."/>
            <person name="Wang H."/>
            <person name="Wang A."/>
            <person name="Jiang F."/>
            <person name="Liu H."/>
            <person name="Zhao H."/>
            <person name="Xu D."/>
            <person name="Zhang Y."/>
        </authorList>
    </citation>
    <scope>NUCLEOTIDE SEQUENCE [LARGE SCALE GENOMIC DNA]</scope>
    <source>
        <strain evidence="2">cv. Punajuju</strain>
        <tissue evidence="1">Leaves</tissue>
    </source>
</reference>
<protein>
    <submittedName>
        <fullName evidence="1">Uncharacterized protein</fullName>
    </submittedName>
</protein>
<accession>A0ACB9AP71</accession>
<organism evidence="1 2">
    <name type="scientific">Cichorium intybus</name>
    <name type="common">Chicory</name>
    <dbReference type="NCBI Taxonomy" id="13427"/>
    <lineage>
        <taxon>Eukaryota</taxon>
        <taxon>Viridiplantae</taxon>
        <taxon>Streptophyta</taxon>
        <taxon>Embryophyta</taxon>
        <taxon>Tracheophyta</taxon>
        <taxon>Spermatophyta</taxon>
        <taxon>Magnoliopsida</taxon>
        <taxon>eudicotyledons</taxon>
        <taxon>Gunneridae</taxon>
        <taxon>Pentapetalae</taxon>
        <taxon>asterids</taxon>
        <taxon>campanulids</taxon>
        <taxon>Asterales</taxon>
        <taxon>Asteraceae</taxon>
        <taxon>Cichorioideae</taxon>
        <taxon>Cichorieae</taxon>
        <taxon>Cichoriinae</taxon>
        <taxon>Cichorium</taxon>
    </lineage>
</organism>
<gene>
    <name evidence="1" type="ORF">L2E82_41280</name>
</gene>
<keyword evidence="2" id="KW-1185">Reference proteome</keyword>
<dbReference type="Proteomes" id="UP001055811">
    <property type="component" value="Linkage Group LG07"/>
</dbReference>
<name>A0ACB9AP71_CICIN</name>
<dbReference type="EMBL" id="CM042015">
    <property type="protein sequence ID" value="KAI3711296.1"/>
    <property type="molecule type" value="Genomic_DNA"/>
</dbReference>
<evidence type="ECO:0000313" key="1">
    <source>
        <dbReference type="EMBL" id="KAI3711296.1"/>
    </source>
</evidence>
<comment type="caution">
    <text evidence="1">The sequence shown here is derived from an EMBL/GenBank/DDBJ whole genome shotgun (WGS) entry which is preliminary data.</text>
</comment>
<sequence length="156" mass="17200">MLLHSRTPGASLEEKLAFLHETRHAFGRTTLLLSGGASLGSFHVGVVKTLVEHILLPRIIAGSSVGSVMCAVVATRSWPELQISLKIHFIRYKAYDMTGRVLGITLLPLVLFQVFLKLKNSWQQIEVVKLSRITHLSIGALKRPRAVQHADGEMVA</sequence>
<proteinExistence type="predicted"/>
<evidence type="ECO:0000313" key="2">
    <source>
        <dbReference type="Proteomes" id="UP001055811"/>
    </source>
</evidence>